<evidence type="ECO:0008006" key="3">
    <source>
        <dbReference type="Google" id="ProtNLM"/>
    </source>
</evidence>
<reference evidence="2" key="1">
    <citation type="submission" date="2017-08" db="EMBL/GenBank/DDBJ databases">
        <authorList>
            <person name="Grouzdev D.S."/>
            <person name="Gaisin V.A."/>
            <person name="Rysina M.S."/>
            <person name="Gorlenko V.M."/>
        </authorList>
    </citation>
    <scope>NUCLEOTIDE SEQUENCE [LARGE SCALE GENOMIC DNA]</scope>
    <source>
        <strain evidence="2">Kir15-3F</strain>
    </source>
</reference>
<accession>A0A2A6RGA8</accession>
<organism evidence="1 2">
    <name type="scientific">Candidatus Viridilinea mediisalina</name>
    <dbReference type="NCBI Taxonomy" id="2024553"/>
    <lineage>
        <taxon>Bacteria</taxon>
        <taxon>Bacillati</taxon>
        <taxon>Chloroflexota</taxon>
        <taxon>Chloroflexia</taxon>
        <taxon>Chloroflexales</taxon>
        <taxon>Chloroflexineae</taxon>
        <taxon>Oscillochloridaceae</taxon>
        <taxon>Candidatus Viridilinea</taxon>
    </lineage>
</organism>
<name>A0A2A6RGA8_9CHLR</name>
<gene>
    <name evidence="1" type="ORF">CJ255_15410</name>
</gene>
<dbReference type="Proteomes" id="UP000220527">
    <property type="component" value="Unassembled WGS sequence"/>
</dbReference>
<dbReference type="RefSeq" id="WP_097644989.1">
    <property type="nucleotide sequence ID" value="NZ_NQWI01000084.1"/>
</dbReference>
<sequence>MAWHCYKVILRLRTPLHIGWSKIGNVQRTRPYITGRVLWGALTMRMTRDRAHQQRSVASAQAYRDVGEQVHQQLAYSYFYPATESNRSYQIAWPWEHPAHFRYRFLSSYGSTALSYPQQSAATGMLHEVEFLAPHTIDTGEPVYVIGYIFVADSCTLPWQAALQRLQVGGERGYGWGDLALIDCQPVDGDNRLFEEIRFNGKNERPILQIEAGKSLLAHTCANGTVAEGEIEPLVGREWHHHPGQQVKHSGVCFVPGSKLEQNSAATRYFTIERLGVWK</sequence>
<dbReference type="OrthoDB" id="1550501at2"/>
<protein>
    <recommendedName>
        <fullName evidence="3">CRISPR-associated protein</fullName>
    </recommendedName>
</protein>
<dbReference type="AlphaFoldDB" id="A0A2A6RGA8"/>
<proteinExistence type="predicted"/>
<evidence type="ECO:0000313" key="1">
    <source>
        <dbReference type="EMBL" id="PDW02164.1"/>
    </source>
</evidence>
<keyword evidence="2" id="KW-1185">Reference proteome</keyword>
<dbReference type="EMBL" id="NQWI01000084">
    <property type="protein sequence ID" value="PDW02164.1"/>
    <property type="molecule type" value="Genomic_DNA"/>
</dbReference>
<evidence type="ECO:0000313" key="2">
    <source>
        <dbReference type="Proteomes" id="UP000220527"/>
    </source>
</evidence>
<comment type="caution">
    <text evidence="1">The sequence shown here is derived from an EMBL/GenBank/DDBJ whole genome shotgun (WGS) entry which is preliminary data.</text>
</comment>